<dbReference type="InterPro" id="IPR058792">
    <property type="entry name" value="Beta-barrel_RND_2"/>
</dbReference>
<dbReference type="PANTHER" id="PTHR30097:SF15">
    <property type="entry name" value="CATION EFFLUX SYSTEM PROTEIN CUSB"/>
    <property type="match status" value="1"/>
</dbReference>
<dbReference type="InterPro" id="IPR051909">
    <property type="entry name" value="MFP_Cation_Efflux"/>
</dbReference>
<dbReference type="InterPro" id="IPR021647">
    <property type="entry name" value="CusF_Ec"/>
</dbReference>
<evidence type="ECO:0000313" key="11">
    <source>
        <dbReference type="Proteomes" id="UP000006334"/>
    </source>
</evidence>
<dbReference type="Pfam" id="PF25919">
    <property type="entry name" value="BSH_CusB"/>
    <property type="match status" value="1"/>
</dbReference>
<dbReference type="InterPro" id="IPR058791">
    <property type="entry name" value="3HB_CusB"/>
</dbReference>
<dbReference type="GO" id="GO:0046914">
    <property type="term" value="F:transition metal ion binding"/>
    <property type="evidence" value="ECO:0007669"/>
    <property type="project" value="TreeGrafter"/>
</dbReference>
<feature type="domain" description="Heavy metal binding" evidence="5">
    <location>
        <begin position="59"/>
        <end position="85"/>
    </location>
</feature>
<dbReference type="Gene3D" id="2.40.420.20">
    <property type="match status" value="1"/>
</dbReference>
<comment type="similarity">
    <text evidence="1">Belongs to the membrane fusion protein (MFP) (TC 8.A.1) family.</text>
</comment>
<dbReference type="PANTHER" id="PTHR30097">
    <property type="entry name" value="CATION EFFLUX SYSTEM PROTEIN CUSB"/>
    <property type="match status" value="1"/>
</dbReference>
<keyword evidence="4" id="KW-1133">Transmembrane helix</keyword>
<dbReference type="Pfam" id="PF19335">
    <property type="entry name" value="HMBD"/>
    <property type="match status" value="1"/>
</dbReference>
<evidence type="ECO:0000256" key="3">
    <source>
        <dbReference type="SAM" id="MobiDB-lite"/>
    </source>
</evidence>
<dbReference type="AlphaFoldDB" id="K6XML1"/>
<feature type="domain" description="CusB-like three alpha-helical bundle" evidence="6">
    <location>
        <begin position="176"/>
        <end position="224"/>
    </location>
</feature>
<dbReference type="GO" id="GO:0016020">
    <property type="term" value="C:membrane"/>
    <property type="evidence" value="ECO:0007669"/>
    <property type="project" value="InterPro"/>
</dbReference>
<dbReference type="Proteomes" id="UP000006334">
    <property type="component" value="Unassembled WGS sequence"/>
</dbReference>
<dbReference type="Pfam" id="PF25869">
    <property type="entry name" value="3HB_CusB"/>
    <property type="match status" value="1"/>
</dbReference>
<protein>
    <submittedName>
        <fullName evidence="10">Cu(I)/Ag(I) efflux system membrane protein CusB</fullName>
    </submittedName>
</protein>
<dbReference type="Gene3D" id="6.10.140.730">
    <property type="match status" value="1"/>
</dbReference>
<proteinExistence type="inferred from homology"/>
<feature type="domain" description="CusB-like beta-barrel" evidence="8">
    <location>
        <begin position="262"/>
        <end position="337"/>
    </location>
</feature>
<feature type="domain" description="CusB-like barrel-sandwich hybrid" evidence="7">
    <location>
        <begin position="141"/>
        <end position="257"/>
    </location>
</feature>
<dbReference type="eggNOG" id="COG0845">
    <property type="taxonomic scope" value="Bacteria"/>
</dbReference>
<evidence type="ECO:0000259" key="6">
    <source>
        <dbReference type="Pfam" id="PF25869"/>
    </source>
</evidence>
<gene>
    <name evidence="10" type="primary">cusB</name>
    <name evidence="10" type="ORF">GLIP_0252</name>
</gene>
<feature type="domain" description="Multidrug resistance protein MdtA-like C-terminal permuted SH3" evidence="9">
    <location>
        <begin position="342"/>
        <end position="399"/>
    </location>
</feature>
<dbReference type="Pfam" id="PF25967">
    <property type="entry name" value="RND-MFP_C"/>
    <property type="match status" value="1"/>
</dbReference>
<evidence type="ECO:0000259" key="5">
    <source>
        <dbReference type="Pfam" id="PF19335"/>
    </source>
</evidence>
<sequence>MNQTPNEITASSKPKLKYALLIILSVLCGSALTLLVLKFAGDSHQTSMSEKTNEAEPLYWVAPMDPNFRRDQPGKSPMGMDLVPVFAEDAGSSNTNGPGTVSIAPNIVNNLGVRTAEASYSNLHVPIHTVGYVGYNEDNLVHIHARAQGWIDKLYVKSSGEQVANDQPLYALYSPELVNAQEEYLLAVNRGNKGLTNAALARLVALQMPKQAIDKLKETKTVQQTVEFRSPQAGVVDNLSIREGFFVNPERTLMSVASLDDIWVETEVFERHAAQVKVGLPVSMTLDYLPGEEWHGEVDYIYPTLNAQTRTLRARLRFPNSNQTLKPNMFAQVTIHTNLAENSLLVPSEAVIRTREQDRVVLALGDGKFKSVAVKLGAVVSGQAQILSGLEAGDKIVISAQFLLDSESSIDSDFMRMDNVDSHSMQAMPEPEVQSATVMGKVNEVKHDSRQLNISRGPIEKWGRGPATLDFDVLDTIDLSTLSAGSQVHFTFEIRAGEFVIVELMQHGQSQMNDSAQDESSNTDSHQGMQHD</sequence>
<dbReference type="Pfam" id="PF11604">
    <property type="entry name" value="CusF_Ec"/>
    <property type="match status" value="1"/>
</dbReference>
<dbReference type="Gene3D" id="2.40.50.320">
    <property type="entry name" value="Copper binding periplasmic protein CusF"/>
    <property type="match status" value="1"/>
</dbReference>
<keyword evidence="4" id="KW-0812">Transmembrane</keyword>
<accession>K6XML1</accession>
<evidence type="ECO:0000259" key="8">
    <source>
        <dbReference type="Pfam" id="PF25954"/>
    </source>
</evidence>
<evidence type="ECO:0000256" key="1">
    <source>
        <dbReference type="ARBA" id="ARBA00009477"/>
    </source>
</evidence>
<dbReference type="FunFam" id="2.40.30.170:FF:000010">
    <property type="entry name" value="Efflux RND transporter periplasmic adaptor subunit"/>
    <property type="match status" value="1"/>
</dbReference>
<dbReference type="InterPro" id="IPR006143">
    <property type="entry name" value="RND_pump_MFP"/>
</dbReference>
<dbReference type="InterPro" id="IPR058790">
    <property type="entry name" value="BSH_CusB"/>
</dbReference>
<dbReference type="SUPFAM" id="SSF111369">
    <property type="entry name" value="HlyD-like secretion proteins"/>
    <property type="match status" value="1"/>
</dbReference>
<dbReference type="Gene3D" id="2.40.30.170">
    <property type="match status" value="1"/>
</dbReference>
<evidence type="ECO:0000256" key="2">
    <source>
        <dbReference type="ARBA" id="ARBA00022448"/>
    </source>
</evidence>
<feature type="transmembrane region" description="Helical" evidence="4">
    <location>
        <begin position="18"/>
        <end position="40"/>
    </location>
</feature>
<dbReference type="EMBL" id="BAEN01000010">
    <property type="protein sequence ID" value="GAC12906.1"/>
    <property type="molecule type" value="Genomic_DNA"/>
</dbReference>
<comment type="caution">
    <text evidence="10">The sequence shown here is derived from an EMBL/GenBank/DDBJ whole genome shotgun (WGS) entry which is preliminary data.</text>
</comment>
<dbReference type="STRING" id="1127673.GLIP_0252"/>
<dbReference type="GO" id="GO:0030288">
    <property type="term" value="C:outer membrane-bounded periplasmic space"/>
    <property type="evidence" value="ECO:0007669"/>
    <property type="project" value="TreeGrafter"/>
</dbReference>
<keyword evidence="2" id="KW-0813">Transport</keyword>
<dbReference type="GO" id="GO:0022857">
    <property type="term" value="F:transmembrane transporter activity"/>
    <property type="evidence" value="ECO:0007669"/>
    <property type="project" value="InterPro"/>
</dbReference>
<keyword evidence="11" id="KW-1185">Reference proteome</keyword>
<dbReference type="InterPro" id="IPR045800">
    <property type="entry name" value="HMBD"/>
</dbReference>
<reference evidence="10 11" key="1">
    <citation type="journal article" date="2017" name="Antonie Van Leeuwenhoek">
        <title>Rhizobium rhizosphaerae sp. nov., a novel species isolated from rice rhizosphere.</title>
        <authorList>
            <person name="Zhao J.J."/>
            <person name="Zhang J."/>
            <person name="Zhang R.J."/>
            <person name="Zhang C.W."/>
            <person name="Yin H.Q."/>
            <person name="Zhang X.X."/>
        </authorList>
    </citation>
    <scope>NUCLEOTIDE SEQUENCE [LARGE SCALE GENOMIC DNA]</scope>
    <source>
        <strain evidence="10 11">E3</strain>
    </source>
</reference>
<evidence type="ECO:0000259" key="9">
    <source>
        <dbReference type="Pfam" id="PF25967"/>
    </source>
</evidence>
<dbReference type="InterPro" id="IPR042230">
    <property type="entry name" value="CusF_sf"/>
</dbReference>
<evidence type="ECO:0000259" key="7">
    <source>
        <dbReference type="Pfam" id="PF25919"/>
    </source>
</evidence>
<dbReference type="OrthoDB" id="9806939at2"/>
<dbReference type="Pfam" id="PF25954">
    <property type="entry name" value="Beta-barrel_RND_2"/>
    <property type="match status" value="1"/>
</dbReference>
<evidence type="ECO:0000313" key="10">
    <source>
        <dbReference type="EMBL" id="GAC12906.1"/>
    </source>
</evidence>
<evidence type="ECO:0000256" key="4">
    <source>
        <dbReference type="SAM" id="Phobius"/>
    </source>
</evidence>
<dbReference type="GO" id="GO:0015679">
    <property type="term" value="P:plasma membrane copper ion transport"/>
    <property type="evidence" value="ECO:0007669"/>
    <property type="project" value="TreeGrafter"/>
</dbReference>
<keyword evidence="4" id="KW-0472">Membrane</keyword>
<feature type="region of interest" description="Disordered" evidence="3">
    <location>
        <begin position="510"/>
        <end position="532"/>
    </location>
</feature>
<dbReference type="RefSeq" id="WP_008842726.1">
    <property type="nucleotide sequence ID" value="NZ_BAEN01000010.1"/>
</dbReference>
<organism evidence="10 11">
    <name type="scientific">Aliiglaciecola lipolytica E3</name>
    <dbReference type="NCBI Taxonomy" id="1127673"/>
    <lineage>
        <taxon>Bacteria</taxon>
        <taxon>Pseudomonadati</taxon>
        <taxon>Pseudomonadota</taxon>
        <taxon>Gammaproteobacteria</taxon>
        <taxon>Alteromonadales</taxon>
        <taxon>Alteromonadaceae</taxon>
        <taxon>Aliiglaciecola</taxon>
    </lineage>
</organism>
<dbReference type="InterPro" id="IPR058627">
    <property type="entry name" value="MdtA-like_C"/>
</dbReference>
<name>K6XML1_9ALTE</name>
<dbReference type="GO" id="GO:0060003">
    <property type="term" value="P:copper ion export"/>
    <property type="evidence" value="ECO:0007669"/>
    <property type="project" value="TreeGrafter"/>
</dbReference>
<dbReference type="eggNOG" id="COG5569">
    <property type="taxonomic scope" value="Bacteria"/>
</dbReference>
<dbReference type="NCBIfam" id="TIGR01730">
    <property type="entry name" value="RND_mfp"/>
    <property type="match status" value="1"/>
</dbReference>